<dbReference type="KEGG" id="bvv:BHK69_15720"/>
<evidence type="ECO:0000313" key="1">
    <source>
        <dbReference type="EMBL" id="AOO84510.1"/>
    </source>
</evidence>
<keyword evidence="2" id="KW-1185">Reference proteome</keyword>
<gene>
    <name evidence="1" type="ORF">BHK69_15720</name>
</gene>
<evidence type="ECO:0000313" key="2">
    <source>
        <dbReference type="Proteomes" id="UP000094969"/>
    </source>
</evidence>
<dbReference type="EMBL" id="CP017147">
    <property type="protein sequence ID" value="AOO84510.1"/>
    <property type="molecule type" value="Genomic_DNA"/>
</dbReference>
<organism evidence="1 2">
    <name type="scientific">Bosea vaviloviae</name>
    <dbReference type="NCBI Taxonomy" id="1526658"/>
    <lineage>
        <taxon>Bacteria</taxon>
        <taxon>Pseudomonadati</taxon>
        <taxon>Pseudomonadota</taxon>
        <taxon>Alphaproteobacteria</taxon>
        <taxon>Hyphomicrobiales</taxon>
        <taxon>Boseaceae</taxon>
        <taxon>Bosea</taxon>
    </lineage>
</organism>
<sequence length="124" mass="14390">MLDGRKPLAVFSDAYPSAFLDEFLAPFGPFVEQGRLLRRTIDHPFPSPKRGVVDSQPLDGIRRVYFALPGQEWRINAYIEMWQSAEKSGWSEASERRQGTLLGYTDWQCDWWAKNRPGSLSRRR</sequence>
<protein>
    <submittedName>
        <fullName evidence="1">Uncharacterized protein</fullName>
    </submittedName>
</protein>
<dbReference type="AlphaFoldDB" id="A0A1D7UAV1"/>
<proteinExistence type="predicted"/>
<dbReference type="Proteomes" id="UP000094969">
    <property type="component" value="Chromosome"/>
</dbReference>
<reference evidence="1 2" key="1">
    <citation type="journal article" date="2015" name="Antonie Van Leeuwenhoek">
        <title>Bosea vaviloviae sp. nov., a new species of slow-growing rhizobia isolated from nodules of the relict species Vavilovia formosa (Stev.) Fed.</title>
        <authorList>
            <person name="Safronova V.I."/>
            <person name="Kuznetsova I.G."/>
            <person name="Sazanova A.L."/>
            <person name="Kimeklis A.K."/>
            <person name="Belimov A.A."/>
            <person name="Andronov E.E."/>
            <person name="Pinaev A.G."/>
            <person name="Chizhevskaya E.P."/>
            <person name="Pukhaev A.R."/>
            <person name="Popov K.P."/>
            <person name="Willems A."/>
            <person name="Tikhonovich I.A."/>
        </authorList>
    </citation>
    <scope>NUCLEOTIDE SEQUENCE [LARGE SCALE GENOMIC DNA]</scope>
    <source>
        <strain evidence="1 2">Vaf18</strain>
    </source>
</reference>
<accession>A0A1D7UAV1</accession>
<name>A0A1D7UAV1_9HYPH</name>